<dbReference type="InterPro" id="IPR004441">
    <property type="entry name" value="rRNA_MeTrfase_TrmH"/>
</dbReference>
<organism evidence="4 5">
    <name type="scientific">Pedobacter segetis</name>
    <dbReference type="NCBI Taxonomy" id="2793069"/>
    <lineage>
        <taxon>Bacteria</taxon>
        <taxon>Pseudomonadati</taxon>
        <taxon>Bacteroidota</taxon>
        <taxon>Sphingobacteriia</taxon>
        <taxon>Sphingobacteriales</taxon>
        <taxon>Sphingobacteriaceae</taxon>
        <taxon>Pedobacter</taxon>
    </lineage>
</organism>
<dbReference type="SUPFAM" id="SSF75217">
    <property type="entry name" value="alpha/beta knot"/>
    <property type="match status" value="1"/>
</dbReference>
<dbReference type="PANTHER" id="PTHR46429">
    <property type="entry name" value="23S RRNA (GUANOSINE-2'-O-)-METHYLTRANSFERASE RLMB"/>
    <property type="match status" value="1"/>
</dbReference>
<dbReference type="Gene3D" id="3.40.1280.10">
    <property type="match status" value="1"/>
</dbReference>
<keyword evidence="5" id="KW-1185">Reference proteome</keyword>
<dbReference type="GO" id="GO:0032259">
    <property type="term" value="P:methylation"/>
    <property type="evidence" value="ECO:0007669"/>
    <property type="project" value="UniProtKB-KW"/>
</dbReference>
<dbReference type="CDD" id="cd18097">
    <property type="entry name" value="SpoU-like"/>
    <property type="match status" value="1"/>
</dbReference>
<dbReference type="RefSeq" id="WP_200586092.1">
    <property type="nucleotide sequence ID" value="NZ_JAEHFY010000012.1"/>
</dbReference>
<gene>
    <name evidence="4" type="ORF">I5M32_09965</name>
</gene>
<evidence type="ECO:0000256" key="2">
    <source>
        <dbReference type="ARBA" id="ARBA00022679"/>
    </source>
</evidence>
<name>A0ABS1BK60_9SPHI</name>
<reference evidence="4 5" key="1">
    <citation type="submission" date="2020-12" db="EMBL/GenBank/DDBJ databases">
        <title>Bacterial novel species Pedobacter sp. SD-b isolated from soil.</title>
        <authorList>
            <person name="Jung H.-Y."/>
        </authorList>
    </citation>
    <scope>NUCLEOTIDE SEQUENCE [LARGE SCALE GENOMIC DNA]</scope>
    <source>
        <strain evidence="4 5">SD-b</strain>
    </source>
</reference>
<dbReference type="EMBL" id="JAEHFY010000012">
    <property type="protein sequence ID" value="MBK0383285.1"/>
    <property type="molecule type" value="Genomic_DNA"/>
</dbReference>
<proteinExistence type="predicted"/>
<feature type="domain" description="tRNA/rRNA methyltransferase SpoU type" evidence="3">
    <location>
        <begin position="25"/>
        <end position="167"/>
    </location>
</feature>
<keyword evidence="2" id="KW-0808">Transferase</keyword>
<dbReference type="Pfam" id="PF00588">
    <property type="entry name" value="SpoU_methylase"/>
    <property type="match status" value="1"/>
</dbReference>
<evidence type="ECO:0000313" key="4">
    <source>
        <dbReference type="EMBL" id="MBK0383285.1"/>
    </source>
</evidence>
<evidence type="ECO:0000259" key="3">
    <source>
        <dbReference type="Pfam" id="PF00588"/>
    </source>
</evidence>
<comment type="caution">
    <text evidence="4">The sequence shown here is derived from an EMBL/GenBank/DDBJ whole genome shotgun (WGS) entry which is preliminary data.</text>
</comment>
<accession>A0ABS1BK60</accession>
<dbReference type="InterPro" id="IPR029026">
    <property type="entry name" value="tRNA_m1G_MTases_N"/>
</dbReference>
<evidence type="ECO:0000313" key="5">
    <source>
        <dbReference type="Proteomes" id="UP000660024"/>
    </source>
</evidence>
<dbReference type="Proteomes" id="UP000660024">
    <property type="component" value="Unassembled WGS sequence"/>
</dbReference>
<sequence length="175" mass="19877">MRKLKLEELNRPSVDEFKEQEKLPIIIVLDNVRSLHNVGSAFRTADGFAVEAIYLCGITAQPPHREIEKTALGATQSIHWQYFENVIDAVNVLKENYQIVAIEQAENSVSLLNHQPKGDKKYALFFGNEVNGVSEEVMQNIDTCIEIPQFGTKHSFNIVISTGIVLWDFYAKLQR</sequence>
<dbReference type="GO" id="GO:0008168">
    <property type="term" value="F:methyltransferase activity"/>
    <property type="evidence" value="ECO:0007669"/>
    <property type="project" value="UniProtKB-KW"/>
</dbReference>
<dbReference type="InterPro" id="IPR029028">
    <property type="entry name" value="Alpha/beta_knot_MTases"/>
</dbReference>
<dbReference type="InterPro" id="IPR001537">
    <property type="entry name" value="SpoU_MeTrfase"/>
</dbReference>
<dbReference type="PANTHER" id="PTHR46429:SF1">
    <property type="entry name" value="23S RRNA (GUANOSINE-2'-O-)-METHYLTRANSFERASE RLMB"/>
    <property type="match status" value="1"/>
</dbReference>
<protein>
    <submittedName>
        <fullName evidence="4">RNA methyltransferase</fullName>
    </submittedName>
</protein>
<keyword evidence="1 4" id="KW-0489">Methyltransferase</keyword>
<evidence type="ECO:0000256" key="1">
    <source>
        <dbReference type="ARBA" id="ARBA00022603"/>
    </source>
</evidence>